<name>A0AAE0DER6_9LECA</name>
<feature type="domain" description="Nephrocystin 3-like N-terminal" evidence="4">
    <location>
        <begin position="209"/>
        <end position="356"/>
    </location>
</feature>
<dbReference type="PANTHER" id="PTHR10039">
    <property type="entry name" value="AMELOGENIN"/>
    <property type="match status" value="1"/>
</dbReference>
<sequence length="760" mass="85199">MTDPLTMLEGISAMLDIRSHVVSLIRTAKFAASDRQKPIAEDSVEINSAEPWELTFQVLNQDDTGPRAQFEQSLRYLGAKLGKERFSLTWPFTKEGLQEMLTSIERQKSMFAIALTNDSIRLSAAITVQAEEITKGVDVRIVEITKSVDIIRHAHESHFQAFESSCLEVVDHIHGLSEGTRKKREILSRLMSIAFEATHADIASRRANGTGERLLETREMLCWLKTPEILRCQGIPVSAKTILASLVIDKLRGMVKEDLNLGVAGIYCSCKEPETTSNLIGSLIRQLAEPLETIPRSLEALNRLDAFHTISGLYSKIMIIVDTLDECADRLDLVKQLLTMLIMKSATKIHILVTSRKDLTDVERTLKADLQLDIISRERDVRLFLQQNLRDHERVSGWIIRDTVFEASIIDAILGRLYGIILLTLLCMELPADIPTKRGIRKALETLPVGTDDNYKEAWVRIGSQKSQQAKIGKQILAWVVHATRPLTVQEVQYALAIEPGDEDLDLEGLLNVPDWTSFCAVLIVIDGKHDLNTLVHPTRQEFFQNQKEALLPTAHEDIAETCITYLRMKRFRSYEAIHFQADLLFNYAALHWDYHVCCADNDKALSLALQLLDDENGRSTAAQLLIERSPSIYWKQRIGRKVSMKPVHLVAYFGLSRLVGRLDLNTDINDGSDKTGSPIYWALEGNQNQMLKVLLEHGADANALRFQAYADARSGDSGYNSYPLITATKMGNITALGYLLQHGASVDQSRGGSTISSLL</sequence>
<evidence type="ECO:0008006" key="7">
    <source>
        <dbReference type="Google" id="ProtNLM"/>
    </source>
</evidence>
<organism evidence="5 6">
    <name type="scientific">Lepraria neglecta</name>
    <dbReference type="NCBI Taxonomy" id="209136"/>
    <lineage>
        <taxon>Eukaryota</taxon>
        <taxon>Fungi</taxon>
        <taxon>Dikarya</taxon>
        <taxon>Ascomycota</taxon>
        <taxon>Pezizomycotina</taxon>
        <taxon>Lecanoromycetes</taxon>
        <taxon>OSLEUM clade</taxon>
        <taxon>Lecanoromycetidae</taxon>
        <taxon>Lecanorales</taxon>
        <taxon>Lecanorineae</taxon>
        <taxon>Stereocaulaceae</taxon>
        <taxon>Lepraria</taxon>
    </lineage>
</organism>
<dbReference type="Pfam" id="PF24883">
    <property type="entry name" value="NPHP3_N"/>
    <property type="match status" value="1"/>
</dbReference>
<dbReference type="AlphaFoldDB" id="A0AAE0DER6"/>
<dbReference type="InterPro" id="IPR036770">
    <property type="entry name" value="Ankyrin_rpt-contain_sf"/>
</dbReference>
<dbReference type="Gene3D" id="3.40.50.300">
    <property type="entry name" value="P-loop containing nucleotide triphosphate hydrolases"/>
    <property type="match status" value="1"/>
</dbReference>
<gene>
    <name evidence="5" type="ORF">OEA41_009844</name>
</gene>
<dbReference type="EMBL" id="JASNWA010000011">
    <property type="protein sequence ID" value="KAK3166719.1"/>
    <property type="molecule type" value="Genomic_DNA"/>
</dbReference>
<keyword evidence="1" id="KW-0677">Repeat</keyword>
<evidence type="ECO:0000259" key="4">
    <source>
        <dbReference type="Pfam" id="PF24883"/>
    </source>
</evidence>
<accession>A0AAE0DER6</accession>
<proteinExistence type="predicted"/>
<evidence type="ECO:0000259" key="3">
    <source>
        <dbReference type="Pfam" id="PF22939"/>
    </source>
</evidence>
<dbReference type="Pfam" id="PF22939">
    <property type="entry name" value="WHD_GPIID"/>
    <property type="match status" value="1"/>
</dbReference>
<dbReference type="InterPro" id="IPR002110">
    <property type="entry name" value="Ankyrin_rpt"/>
</dbReference>
<keyword evidence="6" id="KW-1185">Reference proteome</keyword>
<feature type="domain" description="GPI inositol-deacylase winged helix" evidence="3">
    <location>
        <begin position="466"/>
        <end position="547"/>
    </location>
</feature>
<evidence type="ECO:0000313" key="6">
    <source>
        <dbReference type="Proteomes" id="UP001276659"/>
    </source>
</evidence>
<dbReference type="SMART" id="SM00248">
    <property type="entry name" value="ANK"/>
    <property type="match status" value="3"/>
</dbReference>
<keyword evidence="2" id="KW-0040">ANK repeat</keyword>
<comment type="caution">
    <text evidence="5">The sequence shown here is derived from an EMBL/GenBank/DDBJ whole genome shotgun (WGS) entry which is preliminary data.</text>
</comment>
<dbReference type="Gene3D" id="1.25.40.20">
    <property type="entry name" value="Ankyrin repeat-containing domain"/>
    <property type="match status" value="1"/>
</dbReference>
<dbReference type="InterPro" id="IPR056884">
    <property type="entry name" value="NPHP3-like_N"/>
</dbReference>
<dbReference type="Pfam" id="PF12796">
    <property type="entry name" value="Ank_2"/>
    <property type="match status" value="1"/>
</dbReference>
<dbReference type="InterPro" id="IPR054471">
    <property type="entry name" value="GPIID_WHD"/>
</dbReference>
<evidence type="ECO:0000256" key="2">
    <source>
        <dbReference type="PROSITE-ProRule" id="PRU00023"/>
    </source>
</evidence>
<feature type="repeat" description="ANK" evidence="2">
    <location>
        <begin position="675"/>
        <end position="707"/>
    </location>
</feature>
<dbReference type="SUPFAM" id="SSF48403">
    <property type="entry name" value="Ankyrin repeat"/>
    <property type="match status" value="1"/>
</dbReference>
<evidence type="ECO:0000313" key="5">
    <source>
        <dbReference type="EMBL" id="KAK3166719.1"/>
    </source>
</evidence>
<reference evidence="5" key="1">
    <citation type="submission" date="2022-11" db="EMBL/GenBank/DDBJ databases">
        <title>Chromosomal genome sequence assembly and mating type (MAT) locus characterization of the leprose asexual lichenized fungus Lepraria neglecta (Nyl.) Erichsen.</title>
        <authorList>
            <person name="Allen J.L."/>
            <person name="Pfeffer B."/>
        </authorList>
    </citation>
    <scope>NUCLEOTIDE SEQUENCE</scope>
    <source>
        <strain evidence="5">Allen 5258</strain>
    </source>
</reference>
<dbReference type="Proteomes" id="UP001276659">
    <property type="component" value="Unassembled WGS sequence"/>
</dbReference>
<evidence type="ECO:0000256" key="1">
    <source>
        <dbReference type="ARBA" id="ARBA00022737"/>
    </source>
</evidence>
<dbReference type="InterPro" id="IPR027417">
    <property type="entry name" value="P-loop_NTPase"/>
</dbReference>
<dbReference type="PROSITE" id="PS50088">
    <property type="entry name" value="ANK_REPEAT"/>
    <property type="match status" value="1"/>
</dbReference>
<dbReference type="PANTHER" id="PTHR10039:SF15">
    <property type="entry name" value="NACHT DOMAIN-CONTAINING PROTEIN"/>
    <property type="match status" value="1"/>
</dbReference>
<dbReference type="PROSITE" id="PS50297">
    <property type="entry name" value="ANK_REP_REGION"/>
    <property type="match status" value="1"/>
</dbReference>
<protein>
    <recommendedName>
        <fullName evidence="7">Ankyrin</fullName>
    </recommendedName>
</protein>